<keyword evidence="3" id="KW-1003">Cell membrane</keyword>
<keyword evidence="6 7" id="KW-0472">Membrane</keyword>
<evidence type="ECO:0000256" key="1">
    <source>
        <dbReference type="ARBA" id="ARBA00004651"/>
    </source>
</evidence>
<dbReference type="PANTHER" id="PTHR34584">
    <property type="entry name" value="NA(+)/H(+) ANTIPORTER SUBUNIT E1"/>
    <property type="match status" value="1"/>
</dbReference>
<evidence type="ECO:0000256" key="7">
    <source>
        <dbReference type="SAM" id="Phobius"/>
    </source>
</evidence>
<reference evidence="8" key="1">
    <citation type="submission" date="2020-02" db="EMBL/GenBank/DDBJ databases">
        <authorList>
            <person name="Meier V. D."/>
        </authorList>
    </citation>
    <scope>NUCLEOTIDE SEQUENCE</scope>
    <source>
        <strain evidence="8">AVDCRST_MAG48</strain>
    </source>
</reference>
<dbReference type="GO" id="GO:0008324">
    <property type="term" value="F:monoatomic cation transmembrane transporter activity"/>
    <property type="evidence" value="ECO:0007669"/>
    <property type="project" value="InterPro"/>
</dbReference>
<evidence type="ECO:0000256" key="4">
    <source>
        <dbReference type="ARBA" id="ARBA00022692"/>
    </source>
</evidence>
<dbReference type="PANTHER" id="PTHR34584:SF1">
    <property type="entry name" value="NA(+)_H(+) ANTIPORTER SUBUNIT E1"/>
    <property type="match status" value="1"/>
</dbReference>
<protein>
    <submittedName>
        <fullName evidence="8">Na(+) H(+) antiporter subunit E</fullName>
    </submittedName>
</protein>
<comment type="subcellular location">
    <subcellularLocation>
        <location evidence="1">Cell membrane</location>
        <topology evidence="1">Multi-pass membrane protein</topology>
    </subcellularLocation>
</comment>
<dbReference type="AlphaFoldDB" id="A0A6J4LI19"/>
<dbReference type="Pfam" id="PF01899">
    <property type="entry name" value="MNHE"/>
    <property type="match status" value="1"/>
</dbReference>
<sequence length="202" mass="21630">MSTGPTTAARRPGRLRARRRVSAPAVVVLTVVWVLLWDQVSLFVVITGALLAVLVGLVFPLPPIDLHGRFRPVQGLRLLVRLLVDAFRASLDVVALAFRFGTTPRSSIVRVQLRSRSDLYLTQTAELVSLVPGTIVLEVHRATSTLYLHVLGATDDVAIDAAVQAVLDAEARVLRTFGSAAEVAALDAGRPQPDADVDGEAA</sequence>
<evidence type="ECO:0000313" key="8">
    <source>
        <dbReference type="EMBL" id="CAA9332899.1"/>
    </source>
</evidence>
<dbReference type="EMBL" id="CADCTS010000455">
    <property type="protein sequence ID" value="CAA9332899.1"/>
    <property type="molecule type" value="Genomic_DNA"/>
</dbReference>
<evidence type="ECO:0000256" key="5">
    <source>
        <dbReference type="ARBA" id="ARBA00022989"/>
    </source>
</evidence>
<dbReference type="InterPro" id="IPR002758">
    <property type="entry name" value="Cation_antiport_E"/>
</dbReference>
<name>A0A6J4LI19_9ACTN</name>
<accession>A0A6J4LI19</accession>
<dbReference type="GO" id="GO:0005886">
    <property type="term" value="C:plasma membrane"/>
    <property type="evidence" value="ECO:0007669"/>
    <property type="project" value="UniProtKB-SubCell"/>
</dbReference>
<feature type="transmembrane region" description="Helical" evidence="7">
    <location>
        <begin position="43"/>
        <end position="61"/>
    </location>
</feature>
<evidence type="ECO:0000256" key="2">
    <source>
        <dbReference type="ARBA" id="ARBA00006228"/>
    </source>
</evidence>
<keyword evidence="4 7" id="KW-0812">Transmembrane</keyword>
<comment type="similarity">
    <text evidence="2">Belongs to the CPA3 antiporters (TC 2.A.63) subunit E family.</text>
</comment>
<evidence type="ECO:0000256" key="6">
    <source>
        <dbReference type="ARBA" id="ARBA00023136"/>
    </source>
</evidence>
<organism evidence="8">
    <name type="scientific">uncultured Friedmanniella sp</name>
    <dbReference type="NCBI Taxonomy" id="335381"/>
    <lineage>
        <taxon>Bacteria</taxon>
        <taxon>Bacillati</taxon>
        <taxon>Actinomycetota</taxon>
        <taxon>Actinomycetes</taxon>
        <taxon>Propionibacteriales</taxon>
        <taxon>Nocardioidaceae</taxon>
        <taxon>Friedmanniella</taxon>
        <taxon>environmental samples</taxon>
    </lineage>
</organism>
<evidence type="ECO:0000256" key="3">
    <source>
        <dbReference type="ARBA" id="ARBA00022475"/>
    </source>
</evidence>
<dbReference type="NCBIfam" id="NF006521">
    <property type="entry name" value="PRK08965.1-5"/>
    <property type="match status" value="1"/>
</dbReference>
<gene>
    <name evidence="8" type="ORF">AVDCRST_MAG48-3218</name>
</gene>
<keyword evidence="5 7" id="KW-1133">Transmembrane helix</keyword>
<proteinExistence type="inferred from homology"/>
<feature type="transmembrane region" description="Helical" evidence="7">
    <location>
        <begin position="21"/>
        <end position="37"/>
    </location>
</feature>